<comment type="similarity">
    <text evidence="1">Belongs to the peptidase C2 family.</text>
</comment>
<evidence type="ECO:0000259" key="7">
    <source>
        <dbReference type="PROSITE" id="PS50203"/>
    </source>
</evidence>
<protein>
    <submittedName>
        <fullName evidence="8">CAPN15 protein</fullName>
    </submittedName>
</protein>
<dbReference type="SMART" id="SM00230">
    <property type="entry name" value="CysPc"/>
    <property type="match status" value="1"/>
</dbReference>
<keyword evidence="3" id="KW-0378">Hydrolase</keyword>
<dbReference type="InterPro" id="IPR038765">
    <property type="entry name" value="Papain-like_cys_pep_sf"/>
</dbReference>
<evidence type="ECO:0000256" key="3">
    <source>
        <dbReference type="ARBA" id="ARBA00022801"/>
    </source>
</evidence>
<evidence type="ECO:0000256" key="1">
    <source>
        <dbReference type="ARBA" id="ARBA00007623"/>
    </source>
</evidence>
<dbReference type="PANTHER" id="PTHR10183:SF379">
    <property type="entry name" value="CALPAIN-5"/>
    <property type="match status" value="1"/>
</dbReference>
<comment type="caution">
    <text evidence="6">Lacks conserved residue(s) required for the propagation of feature annotation.</text>
</comment>
<organism evidence="8 9">
    <name type="scientific">Symbiodinium necroappetens</name>
    <dbReference type="NCBI Taxonomy" id="1628268"/>
    <lineage>
        <taxon>Eukaryota</taxon>
        <taxon>Sar</taxon>
        <taxon>Alveolata</taxon>
        <taxon>Dinophyceae</taxon>
        <taxon>Suessiales</taxon>
        <taxon>Symbiodiniaceae</taxon>
        <taxon>Symbiodinium</taxon>
    </lineage>
</organism>
<dbReference type="SUPFAM" id="SSF54001">
    <property type="entry name" value="Cysteine proteinases"/>
    <property type="match status" value="1"/>
</dbReference>
<evidence type="ECO:0000256" key="4">
    <source>
        <dbReference type="ARBA" id="ARBA00022807"/>
    </source>
</evidence>
<reference evidence="8" key="1">
    <citation type="submission" date="2021-02" db="EMBL/GenBank/DDBJ databases">
        <authorList>
            <person name="Dougan E. K."/>
            <person name="Rhodes N."/>
            <person name="Thang M."/>
            <person name="Chan C."/>
        </authorList>
    </citation>
    <scope>NUCLEOTIDE SEQUENCE</scope>
</reference>
<keyword evidence="4" id="KW-0788">Thiol protease</keyword>
<dbReference type="Proteomes" id="UP000601435">
    <property type="component" value="Unassembled WGS sequence"/>
</dbReference>
<dbReference type="Gene3D" id="3.90.70.10">
    <property type="entry name" value="Cysteine proteinases"/>
    <property type="match status" value="1"/>
</dbReference>
<dbReference type="InterPro" id="IPR001300">
    <property type="entry name" value="Peptidase_C2_calpain_cat"/>
</dbReference>
<dbReference type="GO" id="GO:0004198">
    <property type="term" value="F:calcium-dependent cysteine-type endopeptidase activity"/>
    <property type="evidence" value="ECO:0007669"/>
    <property type="project" value="InterPro"/>
</dbReference>
<dbReference type="EMBL" id="CAJNJA010056752">
    <property type="protein sequence ID" value="CAE7859797.1"/>
    <property type="molecule type" value="Genomic_DNA"/>
</dbReference>
<keyword evidence="2" id="KW-0645">Protease</keyword>
<evidence type="ECO:0000256" key="6">
    <source>
        <dbReference type="PROSITE-ProRule" id="PRU00239"/>
    </source>
</evidence>
<evidence type="ECO:0000256" key="2">
    <source>
        <dbReference type="ARBA" id="ARBA00022670"/>
    </source>
</evidence>
<feature type="active site" evidence="5">
    <location>
        <position position="199"/>
    </location>
</feature>
<dbReference type="InterPro" id="IPR022684">
    <property type="entry name" value="Calpain_cysteine_protease"/>
</dbReference>
<feature type="domain" description="Calpain catalytic" evidence="7">
    <location>
        <begin position="25"/>
        <end position="264"/>
    </location>
</feature>
<dbReference type="PROSITE" id="PS50203">
    <property type="entry name" value="CALPAIN_CAT"/>
    <property type="match status" value="1"/>
</dbReference>
<dbReference type="GO" id="GO:0006508">
    <property type="term" value="P:proteolysis"/>
    <property type="evidence" value="ECO:0007669"/>
    <property type="project" value="UniProtKB-KW"/>
</dbReference>
<comment type="caution">
    <text evidence="8">The sequence shown here is derived from an EMBL/GenBank/DDBJ whole genome shotgun (WGS) entry which is preliminary data.</text>
</comment>
<name>A0A813A990_9DINO</name>
<dbReference type="PRINTS" id="PR00704">
    <property type="entry name" value="CALPAIN"/>
</dbReference>
<evidence type="ECO:0000313" key="8">
    <source>
        <dbReference type="EMBL" id="CAE7859797.1"/>
    </source>
</evidence>
<dbReference type="OrthoDB" id="437245at2759"/>
<dbReference type="PANTHER" id="PTHR10183">
    <property type="entry name" value="CALPAIN"/>
    <property type="match status" value="1"/>
</dbReference>
<evidence type="ECO:0000256" key="5">
    <source>
        <dbReference type="PIRSR" id="PIRSR622684-1"/>
    </source>
</evidence>
<sequence>MLLEPSTLSADGRYVVQLYHTESGWRAIEIDDLVPCFSLPFWAGPGSFLAGDKPCFSQPVEGEVWSLLMEKAFAKLAGSYGALEGGVPELAFQALTGQREQLRWQREGGQWRRLRFKTPIWSKSHVKGAALEITNRTLPLEQFFLRLAYYEQANFLLAASITKGGMTERRRDDGLIEGHAYSVLEVQEVHSLRFIRLRNPWGKEEWKGRWSRGSDAWKLHSHVARDICQRGGQRLDSGQQDGSFWMLFDDFAACFDSVNVCPATMPVPKASRYAKSKKRSHAPVCGRCSQPVESCWLLVRGHGTEPISSVGAPAGLGWVRLADGDLCQLCLRATSPARRAFWQGAPGGSGIAGIREVELTRRVPGIDYFPFEAGAGCSPPLKRPQCDLGPSCTQHSPAHFASYDHPWMKPTPELVLSRTKRAEKAPQCNARALAMCNAAMCSQSCMLAPGMRMAMLGNSAKKIQVRYENSV</sequence>
<dbReference type="AlphaFoldDB" id="A0A813A990"/>
<accession>A0A813A990</accession>
<proteinExistence type="inferred from homology"/>
<keyword evidence="9" id="KW-1185">Reference proteome</keyword>
<evidence type="ECO:0000313" key="9">
    <source>
        <dbReference type="Proteomes" id="UP000601435"/>
    </source>
</evidence>
<dbReference type="Pfam" id="PF00648">
    <property type="entry name" value="Peptidase_C2"/>
    <property type="match status" value="1"/>
</dbReference>
<gene>
    <name evidence="8" type="primary">CAPN15</name>
    <name evidence="8" type="ORF">SNEC2469_LOCUS27180</name>
</gene>
<feature type="active site" evidence="5">
    <location>
        <position position="179"/>
    </location>
</feature>